<proteinExistence type="inferred from homology"/>
<evidence type="ECO:0000259" key="8">
    <source>
        <dbReference type="PROSITE" id="PS50879"/>
    </source>
</evidence>
<dbReference type="PANTHER" id="PTHR10642">
    <property type="entry name" value="RIBONUCLEASE H1"/>
    <property type="match status" value="1"/>
</dbReference>
<dbReference type="InterPro" id="IPR050092">
    <property type="entry name" value="RNase_H"/>
</dbReference>
<dbReference type="GO" id="GO:0043137">
    <property type="term" value="P:DNA replication, removal of RNA primer"/>
    <property type="evidence" value="ECO:0007669"/>
    <property type="project" value="TreeGrafter"/>
</dbReference>
<gene>
    <name evidence="9" type="ORF">FWK35_00008231</name>
</gene>
<name>A0A6G0YP57_APHCR</name>
<feature type="domain" description="RNase H type-1" evidence="8">
    <location>
        <begin position="240"/>
        <end position="387"/>
    </location>
</feature>
<dbReference type="GO" id="GO:0003676">
    <property type="term" value="F:nucleic acid binding"/>
    <property type="evidence" value="ECO:0007669"/>
    <property type="project" value="InterPro"/>
</dbReference>
<keyword evidence="4" id="KW-0540">Nuclease</keyword>
<dbReference type="AlphaFoldDB" id="A0A6G0YP57"/>
<evidence type="ECO:0000256" key="3">
    <source>
        <dbReference type="ARBA" id="ARBA00012180"/>
    </source>
</evidence>
<dbReference type="GO" id="GO:0004523">
    <property type="term" value="F:RNA-DNA hybrid ribonuclease activity"/>
    <property type="evidence" value="ECO:0007669"/>
    <property type="project" value="UniProtKB-EC"/>
</dbReference>
<dbReference type="InterPro" id="IPR002156">
    <property type="entry name" value="RNaseH_domain"/>
</dbReference>
<comment type="caution">
    <text evidence="9">The sequence shown here is derived from an EMBL/GenBank/DDBJ whole genome shotgun (WGS) entry which is preliminary data.</text>
</comment>
<dbReference type="FunFam" id="3.30.420.10:FF:000115">
    <property type="entry name" value="Ribonuclease H"/>
    <property type="match status" value="1"/>
</dbReference>
<dbReference type="Pfam" id="PF00075">
    <property type="entry name" value="RNase_H"/>
    <property type="match status" value="1"/>
</dbReference>
<evidence type="ECO:0000256" key="7">
    <source>
        <dbReference type="ARBA" id="ARBA00022801"/>
    </source>
</evidence>
<evidence type="ECO:0000256" key="6">
    <source>
        <dbReference type="ARBA" id="ARBA00022759"/>
    </source>
</evidence>
<evidence type="ECO:0000256" key="1">
    <source>
        <dbReference type="ARBA" id="ARBA00000077"/>
    </source>
</evidence>
<evidence type="ECO:0000313" key="9">
    <source>
        <dbReference type="EMBL" id="KAF0759259.1"/>
    </source>
</evidence>
<evidence type="ECO:0000256" key="2">
    <source>
        <dbReference type="ARBA" id="ARBA00005300"/>
    </source>
</evidence>
<protein>
    <recommendedName>
        <fullName evidence="3">ribonuclease H</fullName>
        <ecNumber evidence="3">3.1.26.4</ecNumber>
    </recommendedName>
</protein>
<comment type="similarity">
    <text evidence="2">Belongs to the RNase H family.</text>
</comment>
<keyword evidence="7" id="KW-0378">Hydrolase</keyword>
<dbReference type="InterPro" id="IPR017067">
    <property type="entry name" value="RNase_H1_euk"/>
</dbReference>
<dbReference type="Proteomes" id="UP000478052">
    <property type="component" value="Unassembled WGS sequence"/>
</dbReference>
<dbReference type="Gene3D" id="3.30.420.10">
    <property type="entry name" value="Ribonuclease H-like superfamily/Ribonuclease H"/>
    <property type="match status" value="1"/>
</dbReference>
<dbReference type="GO" id="GO:0000287">
    <property type="term" value="F:magnesium ion binding"/>
    <property type="evidence" value="ECO:0007669"/>
    <property type="project" value="InterPro"/>
</dbReference>
<dbReference type="PROSITE" id="PS50879">
    <property type="entry name" value="RNASE_H_1"/>
    <property type="match status" value="1"/>
</dbReference>
<dbReference type="EMBL" id="VUJU01003053">
    <property type="protein sequence ID" value="KAF0759259.1"/>
    <property type="molecule type" value="Genomic_DNA"/>
</dbReference>
<comment type="catalytic activity">
    <reaction evidence="1">
        <text>Endonucleolytic cleavage to 5'-phosphomonoester.</text>
        <dbReference type="EC" id="3.1.26.4"/>
    </reaction>
</comment>
<dbReference type="InterPro" id="IPR012337">
    <property type="entry name" value="RNaseH-like_sf"/>
</dbReference>
<dbReference type="OrthoDB" id="407198at2759"/>
<keyword evidence="10" id="KW-1185">Reference proteome</keyword>
<dbReference type="SUPFAM" id="SSF53098">
    <property type="entry name" value="Ribonuclease H-like"/>
    <property type="match status" value="1"/>
</dbReference>
<evidence type="ECO:0000256" key="4">
    <source>
        <dbReference type="ARBA" id="ARBA00022722"/>
    </source>
</evidence>
<reference evidence="9 10" key="1">
    <citation type="submission" date="2019-08" db="EMBL/GenBank/DDBJ databases">
        <title>Whole genome of Aphis craccivora.</title>
        <authorList>
            <person name="Voronova N.V."/>
            <person name="Shulinski R.S."/>
            <person name="Bandarenka Y.V."/>
            <person name="Zhorov D.G."/>
            <person name="Warner D."/>
        </authorList>
    </citation>
    <scope>NUCLEOTIDE SEQUENCE [LARGE SCALE GENOMIC DNA]</scope>
    <source>
        <strain evidence="9">180601</strain>
        <tissue evidence="9">Whole Body</tissue>
    </source>
</reference>
<dbReference type="EC" id="3.1.26.4" evidence="3"/>
<keyword evidence="5" id="KW-0479">Metal-binding</keyword>
<evidence type="ECO:0000313" key="10">
    <source>
        <dbReference type="Proteomes" id="UP000478052"/>
    </source>
</evidence>
<evidence type="ECO:0000256" key="5">
    <source>
        <dbReference type="ARBA" id="ARBA00022723"/>
    </source>
</evidence>
<dbReference type="PIRSF" id="PIRSF036852">
    <property type="entry name" value="Ribonuclease_H1_euk"/>
    <property type="match status" value="1"/>
</dbReference>
<dbReference type="PANTHER" id="PTHR10642:SF26">
    <property type="entry name" value="RIBONUCLEASE H1"/>
    <property type="match status" value="1"/>
</dbReference>
<organism evidence="9 10">
    <name type="scientific">Aphis craccivora</name>
    <name type="common">Cowpea aphid</name>
    <dbReference type="NCBI Taxonomy" id="307492"/>
    <lineage>
        <taxon>Eukaryota</taxon>
        <taxon>Metazoa</taxon>
        <taxon>Ecdysozoa</taxon>
        <taxon>Arthropoda</taxon>
        <taxon>Hexapoda</taxon>
        <taxon>Insecta</taxon>
        <taxon>Pterygota</taxon>
        <taxon>Neoptera</taxon>
        <taxon>Paraneoptera</taxon>
        <taxon>Hemiptera</taxon>
        <taxon>Sternorrhyncha</taxon>
        <taxon>Aphidomorpha</taxon>
        <taxon>Aphidoidea</taxon>
        <taxon>Aphididae</taxon>
        <taxon>Aphidini</taxon>
        <taxon>Aphis</taxon>
        <taxon>Aphis</taxon>
    </lineage>
</organism>
<sequence>MRLEVFYDQSPQITSFMHFIGYKYRNLLSIKRIFCRFFKMPFYAVIFRVKKAGAIAENWEIARGLRDATPNSYAKKFDTKIEAEKYIKDFKFQIVQNTQSTNDHFKGVKRKRSENSNCMISSVTEHLKKLLSFGYFLQIKMAFSDLLVVSSFTGLSVTSIDKLKILNKEVIDKLHEILNVNETESIENLSLVATTNTLSSNNLAFSDENDLCSSNTDAIDSTDLLPSELELAKKSFTFNEKNEVVVYTDGACSNNGYKGASAGAGVWFGKSHPLNLAIKVPGTQTNNNAEIFSTIKAIERVNSTGLTRISIHTDSDFVIKSVNEWMPRWQAKGWKTSAGAEVKNKEMFMILNKKIQSMDSVSWTYVPGHKGITGNEEADKLARIGAKM</sequence>
<accession>A0A6G0YP57</accession>
<dbReference type="InterPro" id="IPR036397">
    <property type="entry name" value="RNaseH_sf"/>
</dbReference>
<keyword evidence="6" id="KW-0255">Endonuclease</keyword>
<dbReference type="CDD" id="cd09280">
    <property type="entry name" value="RNase_HI_eukaryote_like"/>
    <property type="match status" value="1"/>
</dbReference>